<dbReference type="Gene3D" id="3.30.2010.10">
    <property type="entry name" value="Metalloproteases ('zincins'), catalytic domain"/>
    <property type="match status" value="1"/>
</dbReference>
<accession>A0A1G9R830</accession>
<evidence type="ECO:0000259" key="11">
    <source>
        <dbReference type="Pfam" id="PF16491"/>
    </source>
</evidence>
<feature type="transmembrane region" description="Helical" evidence="9">
    <location>
        <begin position="85"/>
        <end position="111"/>
    </location>
</feature>
<comment type="cofactor">
    <cofactor evidence="7 8">
        <name>Zn(2+)</name>
        <dbReference type="ChEBI" id="CHEBI:29105"/>
    </cofactor>
    <text evidence="7 8">Binds 1 zinc ion per subunit.</text>
</comment>
<feature type="transmembrane region" description="Helical" evidence="9">
    <location>
        <begin position="160"/>
        <end position="183"/>
    </location>
</feature>
<sequence>MIITHFASLAVQAAPAFDPETATQAYLATLDGAARARSDAYFEGGYWLILANFVIGLIVAGILLQTSFAKTLRDKLRAAVKFNWATTLVFAAVYSLITSILTFPMTLYEGFYREHAFNLSTMSLPDWLGEWAINLGVSTLMFAVFFTILYAVIRIARASWWMWGTALSVLFLGFMLFLSPIYIDPLFNDYQPMEAGELRDDILAVAHANGIPADDVYVFDVSRQSNRITANVSGLFDTTRIALSDTLVENTDRDEVMAVMAHEMGHYVLNHIWEMFAMFTLLLAIGFAVTNGLFGWANRVLGQRWGIADIGDVAGLPLLIACLSVFFFVATPVFNTIIRTDEAEADIFGLNAAREPDGFATTALRLSSYRKIEPGPLEEWFMFDHPSGRARVFMAMQWKAGQLEMGAADQTPDLRVDRAEAIAAELEAANAE</sequence>
<keyword evidence="4 7" id="KW-0862">Zinc</keyword>
<gene>
    <name evidence="12" type="ORF">SAMN04488568_106109</name>
</gene>
<dbReference type="Proteomes" id="UP000199759">
    <property type="component" value="Unassembled WGS sequence"/>
</dbReference>
<keyword evidence="9" id="KW-1133">Transmembrane helix</keyword>
<keyword evidence="1 8" id="KW-0645">Protease</keyword>
<dbReference type="GO" id="GO:0046872">
    <property type="term" value="F:metal ion binding"/>
    <property type="evidence" value="ECO:0007669"/>
    <property type="project" value="UniProtKB-KW"/>
</dbReference>
<dbReference type="GO" id="GO:0004222">
    <property type="term" value="F:metalloendopeptidase activity"/>
    <property type="evidence" value="ECO:0007669"/>
    <property type="project" value="InterPro"/>
</dbReference>
<reference evidence="12 13" key="1">
    <citation type="submission" date="2016-10" db="EMBL/GenBank/DDBJ databases">
        <authorList>
            <person name="de Groot N.N."/>
        </authorList>
    </citation>
    <scope>NUCLEOTIDE SEQUENCE [LARGE SCALE GENOMIC DNA]</scope>
    <source>
        <strain evidence="12 13">DSM 16077</strain>
    </source>
</reference>
<feature type="transmembrane region" description="Helical" evidence="9">
    <location>
        <begin position="276"/>
        <end position="301"/>
    </location>
</feature>
<feature type="transmembrane region" description="Helical" evidence="9">
    <location>
        <begin position="313"/>
        <end position="334"/>
    </location>
</feature>
<evidence type="ECO:0000313" key="13">
    <source>
        <dbReference type="Proteomes" id="UP000199759"/>
    </source>
</evidence>
<keyword evidence="9" id="KW-0472">Membrane</keyword>
<dbReference type="STRING" id="144026.SAMN04488568_106109"/>
<feature type="binding site" evidence="7">
    <location>
        <position position="342"/>
    </location>
    <ligand>
        <name>Zn(2+)</name>
        <dbReference type="ChEBI" id="CHEBI:29105"/>
        <note>catalytic</note>
    </ligand>
</feature>
<evidence type="ECO:0000256" key="4">
    <source>
        <dbReference type="ARBA" id="ARBA00022833"/>
    </source>
</evidence>
<evidence type="ECO:0000256" key="5">
    <source>
        <dbReference type="ARBA" id="ARBA00023049"/>
    </source>
</evidence>
<dbReference type="InterPro" id="IPR032456">
    <property type="entry name" value="Peptidase_M48_N"/>
</dbReference>
<dbReference type="CDD" id="cd07343">
    <property type="entry name" value="M48A_Zmpste24p_like"/>
    <property type="match status" value="1"/>
</dbReference>
<proteinExistence type="inferred from homology"/>
<feature type="domain" description="Peptidase M48" evidence="10">
    <location>
        <begin position="193"/>
        <end position="392"/>
    </location>
</feature>
<feature type="domain" description="CAAX prenyl protease 1 N-terminal" evidence="11">
    <location>
        <begin position="37"/>
        <end position="188"/>
    </location>
</feature>
<feature type="binding site" evidence="7">
    <location>
        <position position="266"/>
    </location>
    <ligand>
        <name>Zn(2+)</name>
        <dbReference type="ChEBI" id="CHEBI:29105"/>
        <note>catalytic</note>
    </ligand>
</feature>
<dbReference type="GO" id="GO:0071586">
    <property type="term" value="P:CAAX-box protein processing"/>
    <property type="evidence" value="ECO:0007669"/>
    <property type="project" value="InterPro"/>
</dbReference>
<dbReference type="AlphaFoldDB" id="A0A1G9R830"/>
<keyword evidence="2 7" id="KW-0479">Metal-binding</keyword>
<evidence type="ECO:0000313" key="12">
    <source>
        <dbReference type="EMBL" id="SDM19449.1"/>
    </source>
</evidence>
<comment type="similarity">
    <text evidence="8">Belongs to the peptidase M48 family.</text>
</comment>
<keyword evidence="3 8" id="KW-0378">Hydrolase</keyword>
<evidence type="ECO:0000256" key="6">
    <source>
        <dbReference type="PIRSR" id="PIRSR627057-1"/>
    </source>
</evidence>
<feature type="transmembrane region" description="Helical" evidence="9">
    <location>
        <begin position="131"/>
        <end position="153"/>
    </location>
</feature>
<evidence type="ECO:0000256" key="8">
    <source>
        <dbReference type="RuleBase" id="RU003983"/>
    </source>
</evidence>
<feature type="active site" description="Proton donor" evidence="6">
    <location>
        <position position="346"/>
    </location>
</feature>
<feature type="binding site" evidence="7">
    <location>
        <position position="262"/>
    </location>
    <ligand>
        <name>Zn(2+)</name>
        <dbReference type="ChEBI" id="CHEBI:29105"/>
        <note>catalytic</note>
    </ligand>
</feature>
<evidence type="ECO:0000256" key="7">
    <source>
        <dbReference type="PIRSR" id="PIRSR627057-2"/>
    </source>
</evidence>
<keyword evidence="9" id="KW-0812">Transmembrane</keyword>
<evidence type="ECO:0000256" key="1">
    <source>
        <dbReference type="ARBA" id="ARBA00022670"/>
    </source>
</evidence>
<dbReference type="OrthoDB" id="9781930at2"/>
<dbReference type="InterPro" id="IPR001915">
    <property type="entry name" value="Peptidase_M48"/>
</dbReference>
<evidence type="ECO:0000256" key="9">
    <source>
        <dbReference type="SAM" id="Phobius"/>
    </source>
</evidence>
<feature type="active site" evidence="6">
    <location>
        <position position="263"/>
    </location>
</feature>
<evidence type="ECO:0000256" key="2">
    <source>
        <dbReference type="ARBA" id="ARBA00022723"/>
    </source>
</evidence>
<feature type="transmembrane region" description="Helical" evidence="9">
    <location>
        <begin position="45"/>
        <end position="64"/>
    </location>
</feature>
<organism evidence="12 13">
    <name type="scientific">Maricaulis salignorans</name>
    <dbReference type="NCBI Taxonomy" id="144026"/>
    <lineage>
        <taxon>Bacteria</taxon>
        <taxon>Pseudomonadati</taxon>
        <taxon>Pseudomonadota</taxon>
        <taxon>Alphaproteobacteria</taxon>
        <taxon>Maricaulales</taxon>
        <taxon>Maricaulaceae</taxon>
        <taxon>Maricaulis</taxon>
    </lineage>
</organism>
<dbReference type="Pfam" id="PF16491">
    <property type="entry name" value="Peptidase_M48_N"/>
    <property type="match status" value="1"/>
</dbReference>
<evidence type="ECO:0000259" key="10">
    <source>
        <dbReference type="Pfam" id="PF01435"/>
    </source>
</evidence>
<dbReference type="EMBL" id="FNHG01000006">
    <property type="protein sequence ID" value="SDM19449.1"/>
    <property type="molecule type" value="Genomic_DNA"/>
</dbReference>
<protein>
    <submittedName>
        <fullName evidence="12">STE24 endopeptidase</fullName>
    </submittedName>
</protein>
<dbReference type="PANTHER" id="PTHR10120">
    <property type="entry name" value="CAAX PRENYL PROTEASE 1"/>
    <property type="match status" value="1"/>
</dbReference>
<dbReference type="RefSeq" id="WP_091768977.1">
    <property type="nucleotide sequence ID" value="NZ_FNHG01000006.1"/>
</dbReference>
<dbReference type="InterPro" id="IPR027057">
    <property type="entry name" value="CAXX_Prtase_1"/>
</dbReference>
<name>A0A1G9R830_9PROT</name>
<keyword evidence="13" id="KW-1185">Reference proteome</keyword>
<evidence type="ECO:0000256" key="3">
    <source>
        <dbReference type="ARBA" id="ARBA00022801"/>
    </source>
</evidence>
<dbReference type="Pfam" id="PF01435">
    <property type="entry name" value="Peptidase_M48"/>
    <property type="match status" value="1"/>
</dbReference>
<keyword evidence="5 8" id="KW-0482">Metalloprotease</keyword>